<evidence type="ECO:0000313" key="3">
    <source>
        <dbReference type="Proteomes" id="UP001273166"/>
    </source>
</evidence>
<dbReference type="Proteomes" id="UP001273166">
    <property type="component" value="Unassembled WGS sequence"/>
</dbReference>
<dbReference type="RefSeq" id="XP_062726190.1">
    <property type="nucleotide sequence ID" value="XM_062868361.1"/>
</dbReference>
<feature type="transmembrane region" description="Helical" evidence="1">
    <location>
        <begin position="95"/>
        <end position="114"/>
    </location>
</feature>
<dbReference type="AlphaFoldDB" id="A0AAJ0H2P6"/>
<proteinExistence type="predicted"/>
<keyword evidence="1" id="KW-0812">Transmembrane</keyword>
<reference evidence="2" key="1">
    <citation type="journal article" date="2023" name="Mol. Phylogenet. Evol.">
        <title>Genome-scale phylogeny and comparative genomics of the fungal order Sordariales.</title>
        <authorList>
            <person name="Hensen N."/>
            <person name="Bonometti L."/>
            <person name="Westerberg I."/>
            <person name="Brannstrom I.O."/>
            <person name="Guillou S."/>
            <person name="Cros-Aarteil S."/>
            <person name="Calhoun S."/>
            <person name="Haridas S."/>
            <person name="Kuo A."/>
            <person name="Mondo S."/>
            <person name="Pangilinan J."/>
            <person name="Riley R."/>
            <person name="LaButti K."/>
            <person name="Andreopoulos B."/>
            <person name="Lipzen A."/>
            <person name="Chen C."/>
            <person name="Yan M."/>
            <person name="Daum C."/>
            <person name="Ng V."/>
            <person name="Clum A."/>
            <person name="Steindorff A."/>
            <person name="Ohm R.A."/>
            <person name="Martin F."/>
            <person name="Silar P."/>
            <person name="Natvig D.O."/>
            <person name="Lalanne C."/>
            <person name="Gautier V."/>
            <person name="Ament-Velasquez S.L."/>
            <person name="Kruys A."/>
            <person name="Hutchinson M.I."/>
            <person name="Powell A.J."/>
            <person name="Barry K."/>
            <person name="Miller A.N."/>
            <person name="Grigoriev I.V."/>
            <person name="Debuchy R."/>
            <person name="Gladieux P."/>
            <person name="Hiltunen Thoren M."/>
            <person name="Johannesson H."/>
        </authorList>
    </citation>
    <scope>NUCLEOTIDE SEQUENCE</scope>
    <source>
        <strain evidence="2">CBS 333.67</strain>
    </source>
</reference>
<keyword evidence="3" id="KW-1185">Reference proteome</keyword>
<gene>
    <name evidence="2" type="ORF">B0T15DRAFT_518472</name>
</gene>
<reference evidence="2" key="2">
    <citation type="submission" date="2023-06" db="EMBL/GenBank/DDBJ databases">
        <authorList>
            <consortium name="Lawrence Berkeley National Laboratory"/>
            <person name="Mondo S.J."/>
            <person name="Hensen N."/>
            <person name="Bonometti L."/>
            <person name="Westerberg I."/>
            <person name="Brannstrom I.O."/>
            <person name="Guillou S."/>
            <person name="Cros-Aarteil S."/>
            <person name="Calhoun S."/>
            <person name="Haridas S."/>
            <person name="Kuo A."/>
            <person name="Pangilinan J."/>
            <person name="Riley R."/>
            <person name="Labutti K."/>
            <person name="Andreopoulos B."/>
            <person name="Lipzen A."/>
            <person name="Chen C."/>
            <person name="Yanf M."/>
            <person name="Daum C."/>
            <person name="Ng V."/>
            <person name="Clum A."/>
            <person name="Steindorff A."/>
            <person name="Ohm R."/>
            <person name="Martin F."/>
            <person name="Silar P."/>
            <person name="Natvig D."/>
            <person name="Lalanne C."/>
            <person name="Gautier V."/>
            <person name="Ament-Velasquez S.L."/>
            <person name="Kruys A."/>
            <person name="Hutchinson M.I."/>
            <person name="Powell A.J."/>
            <person name="Barry K."/>
            <person name="Miller A.N."/>
            <person name="Grigoriev I.V."/>
            <person name="Debuchy R."/>
            <person name="Gladieux P."/>
            <person name="Thoren M.H."/>
            <person name="Johannesson H."/>
        </authorList>
    </citation>
    <scope>NUCLEOTIDE SEQUENCE</scope>
    <source>
        <strain evidence="2">CBS 333.67</strain>
    </source>
</reference>
<evidence type="ECO:0000313" key="2">
    <source>
        <dbReference type="EMBL" id="KAK3310410.1"/>
    </source>
</evidence>
<name>A0AAJ0H2P6_9PEZI</name>
<feature type="transmembrane region" description="Helical" evidence="1">
    <location>
        <begin position="21"/>
        <end position="43"/>
    </location>
</feature>
<protein>
    <submittedName>
        <fullName evidence="2">Uncharacterized protein</fullName>
    </submittedName>
</protein>
<sequence>MSNETRRGVLRLFIPGEPRKTKAAILGCYFLGVLRIFQLLGFIKVELYMSSCPAMTDGLGSPYYQAAAASPRSLLPPPLTALATNCILCKYDWDFGWLSGSLRLLILWYLPLYIRFANPMSTSSPASTISMYMCDGSTALNRHRLGHVVYAAASV</sequence>
<organism evidence="2 3">
    <name type="scientific">Chaetomium strumarium</name>
    <dbReference type="NCBI Taxonomy" id="1170767"/>
    <lineage>
        <taxon>Eukaryota</taxon>
        <taxon>Fungi</taxon>
        <taxon>Dikarya</taxon>
        <taxon>Ascomycota</taxon>
        <taxon>Pezizomycotina</taxon>
        <taxon>Sordariomycetes</taxon>
        <taxon>Sordariomycetidae</taxon>
        <taxon>Sordariales</taxon>
        <taxon>Chaetomiaceae</taxon>
        <taxon>Chaetomium</taxon>
    </lineage>
</organism>
<evidence type="ECO:0000256" key="1">
    <source>
        <dbReference type="SAM" id="Phobius"/>
    </source>
</evidence>
<keyword evidence="1" id="KW-0472">Membrane</keyword>
<comment type="caution">
    <text evidence="2">The sequence shown here is derived from an EMBL/GenBank/DDBJ whole genome shotgun (WGS) entry which is preliminary data.</text>
</comment>
<keyword evidence="1" id="KW-1133">Transmembrane helix</keyword>
<accession>A0AAJ0H2P6</accession>
<dbReference type="EMBL" id="JAUDZG010000001">
    <property type="protein sequence ID" value="KAK3310410.1"/>
    <property type="molecule type" value="Genomic_DNA"/>
</dbReference>
<dbReference type="GeneID" id="87887190"/>